<evidence type="ECO:0000256" key="2">
    <source>
        <dbReference type="ARBA" id="ARBA00009008"/>
    </source>
</evidence>
<evidence type="ECO:0000313" key="10">
    <source>
        <dbReference type="Proteomes" id="UP000661918"/>
    </source>
</evidence>
<gene>
    <name evidence="9" type="ORF">GCM10010841_11470</name>
</gene>
<dbReference type="Pfam" id="PF05103">
    <property type="entry name" value="DivIVA"/>
    <property type="match status" value="1"/>
</dbReference>
<evidence type="ECO:0000256" key="5">
    <source>
        <dbReference type="ARBA" id="ARBA00023054"/>
    </source>
</evidence>
<dbReference type="Gene3D" id="6.10.250.660">
    <property type="match status" value="1"/>
</dbReference>
<comment type="subcellular location">
    <subcellularLocation>
        <location evidence="1">Cytoplasm</location>
    </subcellularLocation>
</comment>
<keyword evidence="3" id="KW-0963">Cytoplasm</keyword>
<feature type="region of interest" description="Disordered" evidence="8">
    <location>
        <begin position="218"/>
        <end position="269"/>
    </location>
</feature>
<evidence type="ECO:0008006" key="11">
    <source>
        <dbReference type="Google" id="ProtNLM"/>
    </source>
</evidence>
<sequence length="269" mass="30337">MTHHLSHNTDKLSPLDIRHQEFPSRFRGYDRSSVRAFLARVSDELETLLQGGLQQRERLTVLERELEEQKQAQDEIRRAVMAAERIGHEMRENATRESELLLAQAGAQSDQLLREAQSRNVEMEAQHGARMAALEATFHSRFADLERDHHQLLLERERVQTERINALERAFAQRHAELTSRLAGARQEYVQFLGGYRALMSSFSELSARHVLPEDMALPSSSLPAQNLSLPSSPSHEQDGEDGADPAASGSAPQPDDDQLVSVEGQQFL</sequence>
<dbReference type="PANTHER" id="PTHR35794">
    <property type="entry name" value="CELL DIVISION PROTEIN DIVIVA"/>
    <property type="match status" value="1"/>
</dbReference>
<evidence type="ECO:0000256" key="7">
    <source>
        <dbReference type="SAM" id="Coils"/>
    </source>
</evidence>
<evidence type="ECO:0000256" key="1">
    <source>
        <dbReference type="ARBA" id="ARBA00004496"/>
    </source>
</evidence>
<keyword evidence="4" id="KW-0132">Cell division</keyword>
<evidence type="ECO:0000256" key="3">
    <source>
        <dbReference type="ARBA" id="ARBA00022490"/>
    </source>
</evidence>
<dbReference type="InterPro" id="IPR019933">
    <property type="entry name" value="DivIVA_domain"/>
</dbReference>
<keyword evidence="5 7" id="KW-0175">Coiled coil</keyword>
<organism evidence="9 10">
    <name type="scientific">Deinococcus aerophilus</name>
    <dbReference type="NCBI Taxonomy" id="522488"/>
    <lineage>
        <taxon>Bacteria</taxon>
        <taxon>Thermotogati</taxon>
        <taxon>Deinococcota</taxon>
        <taxon>Deinococci</taxon>
        <taxon>Deinococcales</taxon>
        <taxon>Deinococcaceae</taxon>
        <taxon>Deinococcus</taxon>
    </lineage>
</organism>
<dbReference type="Proteomes" id="UP000661918">
    <property type="component" value="Unassembled WGS sequence"/>
</dbReference>
<reference evidence="10" key="1">
    <citation type="journal article" date="2019" name="Int. J. Syst. Evol. Microbiol.">
        <title>The Global Catalogue of Microorganisms (GCM) 10K type strain sequencing project: providing services to taxonomists for standard genome sequencing and annotation.</title>
        <authorList>
            <consortium name="The Broad Institute Genomics Platform"/>
            <consortium name="The Broad Institute Genome Sequencing Center for Infectious Disease"/>
            <person name="Wu L."/>
            <person name="Ma J."/>
        </authorList>
    </citation>
    <scope>NUCLEOTIDE SEQUENCE [LARGE SCALE GENOMIC DNA]</scope>
    <source>
        <strain evidence="10">JCM 15443</strain>
    </source>
</reference>
<keyword evidence="10" id="KW-1185">Reference proteome</keyword>
<dbReference type="InterPro" id="IPR007793">
    <property type="entry name" value="DivIVA_fam"/>
</dbReference>
<keyword evidence="6" id="KW-0131">Cell cycle</keyword>
<evidence type="ECO:0000313" key="9">
    <source>
        <dbReference type="EMBL" id="GGM04744.1"/>
    </source>
</evidence>
<accession>A0ABQ2GN67</accession>
<dbReference type="EMBL" id="BMOM01000006">
    <property type="protein sequence ID" value="GGM04744.1"/>
    <property type="molecule type" value="Genomic_DNA"/>
</dbReference>
<evidence type="ECO:0000256" key="4">
    <source>
        <dbReference type="ARBA" id="ARBA00022618"/>
    </source>
</evidence>
<comment type="similarity">
    <text evidence="2">Belongs to the DivIVA family.</text>
</comment>
<protein>
    <recommendedName>
        <fullName evidence="11">Cell division protein DivIVA</fullName>
    </recommendedName>
</protein>
<comment type="caution">
    <text evidence="9">The sequence shown here is derived from an EMBL/GenBank/DDBJ whole genome shotgun (WGS) entry which is preliminary data.</text>
</comment>
<feature type="compositionally biased region" description="Polar residues" evidence="8">
    <location>
        <begin position="219"/>
        <end position="235"/>
    </location>
</feature>
<evidence type="ECO:0000256" key="8">
    <source>
        <dbReference type="SAM" id="MobiDB-lite"/>
    </source>
</evidence>
<dbReference type="RefSeq" id="WP_188902281.1">
    <property type="nucleotide sequence ID" value="NZ_BMOM01000006.1"/>
</dbReference>
<proteinExistence type="inferred from homology"/>
<dbReference type="NCBIfam" id="TIGR03544">
    <property type="entry name" value="DivI1A_domain"/>
    <property type="match status" value="1"/>
</dbReference>
<dbReference type="PANTHER" id="PTHR35794:SF2">
    <property type="entry name" value="CELL DIVISION PROTEIN DIVIVA"/>
    <property type="match status" value="1"/>
</dbReference>
<feature type="coiled-coil region" evidence="7">
    <location>
        <begin position="52"/>
        <end position="86"/>
    </location>
</feature>
<name>A0ABQ2GN67_9DEIO</name>
<evidence type="ECO:0000256" key="6">
    <source>
        <dbReference type="ARBA" id="ARBA00023306"/>
    </source>
</evidence>